<name>A0A7Z0JC04_9ACTN</name>
<sequence length="564" mass="59189">MLVLLAVVVLGALLYRLLPAQRHPETAVAPRLVLAAVAVLVVLLCVPAWTVVLGVRGEATKGFVDFTAWGLALGPALVAVALALPALVPARAPGRRWLAPLAGVSGLALGAGLVALVVAAVELRPVDSTSAPAPETAATDAARASAPAGVSGVGWRWRVPEGQDVVDTVVAGAGAAVLHTKGVTLLDTRTGRERWRYWRADARATDIAAAPDGGALVVSFSARDHTGGSALRLVALDAATGRVRAEYRSPDVDFGDAFPTLPETFAVTADTFLMEGGGAGGDGRSFTAYDLDSGEEAWRFDPPDGCVPNRWNPYGVLRGEVVALVQCGLSAEEAGDPDRAPLDHDALLVGLDPADGSQLWRHEEPVTAVPYWVRSQVSPDGGVYALEWETGDGEGTRGNLFVRPGGEVAARDLADLRDMMAWEGGGTRTSDGFVTSGEDEDAGEGDERFDRYTSHSFEGEERVAAVEHVPSLRGGTLALADQLVVLRSLHPIGDLPHHEEPLLVLLQSWDVAADEESVRLEFPLGRNGDRSGSVWEARGRSSLYAAPGAVVVARPGALEVVGLQ</sequence>
<evidence type="ECO:0000256" key="1">
    <source>
        <dbReference type="SAM" id="MobiDB-lite"/>
    </source>
</evidence>
<feature type="transmembrane region" description="Helical" evidence="2">
    <location>
        <begin position="66"/>
        <end position="88"/>
    </location>
</feature>
<feature type="domain" description="Pyrrolo-quinoline quinone repeat" evidence="3">
    <location>
        <begin position="182"/>
        <end position="362"/>
    </location>
</feature>
<dbReference type="Proteomes" id="UP000572051">
    <property type="component" value="Unassembled WGS sequence"/>
</dbReference>
<dbReference type="Gene3D" id="2.130.10.10">
    <property type="entry name" value="YVTN repeat-like/Quinoprotein amine dehydrogenase"/>
    <property type="match status" value="1"/>
</dbReference>
<organism evidence="4 5">
    <name type="scientific">Nocardiopsis aegyptia</name>
    <dbReference type="NCBI Taxonomy" id="220378"/>
    <lineage>
        <taxon>Bacteria</taxon>
        <taxon>Bacillati</taxon>
        <taxon>Actinomycetota</taxon>
        <taxon>Actinomycetes</taxon>
        <taxon>Streptosporangiales</taxon>
        <taxon>Nocardiopsidaceae</taxon>
        <taxon>Nocardiopsis</taxon>
    </lineage>
</organism>
<dbReference type="InterPro" id="IPR011047">
    <property type="entry name" value="Quinoprotein_ADH-like_sf"/>
</dbReference>
<keyword evidence="2" id="KW-0812">Transmembrane</keyword>
<feature type="transmembrane region" description="Helical" evidence="2">
    <location>
        <begin position="32"/>
        <end position="54"/>
    </location>
</feature>
<dbReference type="InterPro" id="IPR002372">
    <property type="entry name" value="PQQ_rpt_dom"/>
</dbReference>
<comment type="caution">
    <text evidence="4">The sequence shown here is derived from an EMBL/GenBank/DDBJ whole genome shotgun (WGS) entry which is preliminary data.</text>
</comment>
<keyword evidence="2" id="KW-1133">Transmembrane helix</keyword>
<dbReference type="AlphaFoldDB" id="A0A7Z0JC04"/>
<protein>
    <submittedName>
        <fullName evidence="4">Outer membrane protein assembly factor BamB</fullName>
    </submittedName>
</protein>
<feature type="transmembrane region" description="Helical" evidence="2">
    <location>
        <begin position="100"/>
        <end position="121"/>
    </location>
</feature>
<dbReference type="InterPro" id="IPR018391">
    <property type="entry name" value="PQQ_b-propeller_rpt"/>
</dbReference>
<dbReference type="Pfam" id="PF13360">
    <property type="entry name" value="PQQ_2"/>
    <property type="match status" value="1"/>
</dbReference>
<dbReference type="EMBL" id="JACCFS010000001">
    <property type="protein sequence ID" value="NYJ36751.1"/>
    <property type="molecule type" value="Genomic_DNA"/>
</dbReference>
<proteinExistence type="predicted"/>
<reference evidence="4 5" key="1">
    <citation type="submission" date="2020-07" db="EMBL/GenBank/DDBJ databases">
        <title>Sequencing the genomes of 1000 actinobacteria strains.</title>
        <authorList>
            <person name="Klenk H.-P."/>
        </authorList>
    </citation>
    <scope>NUCLEOTIDE SEQUENCE [LARGE SCALE GENOMIC DNA]</scope>
    <source>
        <strain evidence="4 5">DSM 44442</strain>
    </source>
</reference>
<evidence type="ECO:0000313" key="5">
    <source>
        <dbReference type="Proteomes" id="UP000572051"/>
    </source>
</evidence>
<accession>A0A7Z0JC04</accession>
<evidence type="ECO:0000313" key="4">
    <source>
        <dbReference type="EMBL" id="NYJ36751.1"/>
    </source>
</evidence>
<dbReference type="SMART" id="SM00564">
    <property type="entry name" value="PQQ"/>
    <property type="match status" value="3"/>
</dbReference>
<evidence type="ECO:0000259" key="3">
    <source>
        <dbReference type="Pfam" id="PF13360"/>
    </source>
</evidence>
<dbReference type="SUPFAM" id="SSF50998">
    <property type="entry name" value="Quinoprotein alcohol dehydrogenase-like"/>
    <property type="match status" value="1"/>
</dbReference>
<dbReference type="InterPro" id="IPR015943">
    <property type="entry name" value="WD40/YVTN_repeat-like_dom_sf"/>
</dbReference>
<keyword evidence="5" id="KW-1185">Reference proteome</keyword>
<dbReference type="RefSeq" id="WP_179826894.1">
    <property type="nucleotide sequence ID" value="NZ_JACCFS010000001.1"/>
</dbReference>
<keyword evidence="2" id="KW-0472">Membrane</keyword>
<evidence type="ECO:0000256" key="2">
    <source>
        <dbReference type="SAM" id="Phobius"/>
    </source>
</evidence>
<gene>
    <name evidence="4" type="ORF">HNR10_004632</name>
</gene>
<feature type="region of interest" description="Disordered" evidence="1">
    <location>
        <begin position="427"/>
        <end position="447"/>
    </location>
</feature>